<dbReference type="PANTHER" id="PTHR37477">
    <property type="entry name" value="COBALT-PRECORRIN-5A HYDROLASE"/>
    <property type="match status" value="1"/>
</dbReference>
<dbReference type="Pfam" id="PF11760">
    <property type="entry name" value="CbiG_N"/>
    <property type="match status" value="1"/>
</dbReference>
<name>S3UX27_9LEPT</name>
<evidence type="ECO:0000259" key="2">
    <source>
        <dbReference type="Pfam" id="PF11760"/>
    </source>
</evidence>
<comment type="caution">
    <text evidence="4">The sequence shown here is derived from an EMBL/GenBank/DDBJ whole genome shotgun (WGS) entry which is preliminary data.</text>
</comment>
<dbReference type="Pfam" id="PF11761">
    <property type="entry name" value="CbiG_mid"/>
    <property type="match status" value="1"/>
</dbReference>
<dbReference type="InterPro" id="IPR052553">
    <property type="entry name" value="CbiG_hydrolase"/>
</dbReference>
<evidence type="ECO:0000313" key="5">
    <source>
        <dbReference type="Proteomes" id="UP000014540"/>
    </source>
</evidence>
<feature type="domain" description="Cobalamin synthesis G N-terminal" evidence="2">
    <location>
        <begin position="57"/>
        <end position="137"/>
    </location>
</feature>
<dbReference type="SUPFAM" id="SSF159672">
    <property type="entry name" value="CbiG N-terminal domain-like"/>
    <property type="match status" value="1"/>
</dbReference>
<evidence type="ECO:0000313" key="4">
    <source>
        <dbReference type="EMBL" id="EPG72904.1"/>
    </source>
</evidence>
<organism evidence="4 5">
    <name type="scientific">Leptospira fainei serovar Hurstbridge str. BUT 6</name>
    <dbReference type="NCBI Taxonomy" id="1193011"/>
    <lineage>
        <taxon>Bacteria</taxon>
        <taxon>Pseudomonadati</taxon>
        <taxon>Spirochaetota</taxon>
        <taxon>Spirochaetia</taxon>
        <taxon>Leptospirales</taxon>
        <taxon>Leptospiraceae</taxon>
        <taxon>Leptospira</taxon>
    </lineage>
</organism>
<protein>
    <submittedName>
        <fullName evidence="4">Cobalamin biosynthesis protein</fullName>
    </submittedName>
</protein>
<dbReference type="OrthoDB" id="9781023at2"/>
<dbReference type="InterPro" id="IPR002750">
    <property type="entry name" value="CobE/GbiG_C"/>
</dbReference>
<dbReference type="SUPFAM" id="SSF159664">
    <property type="entry name" value="CobE/GbiG C-terminal domain-like"/>
    <property type="match status" value="1"/>
</dbReference>
<dbReference type="EMBL" id="AKWZ02000010">
    <property type="protein sequence ID" value="EPG72904.1"/>
    <property type="molecule type" value="Genomic_DNA"/>
</dbReference>
<gene>
    <name evidence="4" type="ORF">LEP1GSC058_3750</name>
</gene>
<dbReference type="PANTHER" id="PTHR37477:SF1">
    <property type="entry name" value="COBALT-PRECORRIN-5A HYDROLASE"/>
    <property type="match status" value="1"/>
</dbReference>
<dbReference type="STRING" id="1193011.LEP1GSC058_3750"/>
<dbReference type="Proteomes" id="UP000014540">
    <property type="component" value="Unassembled WGS sequence"/>
</dbReference>
<dbReference type="Pfam" id="PF01890">
    <property type="entry name" value="CbiG_C"/>
    <property type="match status" value="1"/>
</dbReference>
<dbReference type="RefSeq" id="WP_016549401.1">
    <property type="nucleotide sequence ID" value="NZ_AKWZ02000010.1"/>
</dbReference>
<reference evidence="4" key="1">
    <citation type="submission" date="2013-04" db="EMBL/GenBank/DDBJ databases">
        <authorList>
            <person name="Harkins D.M."/>
            <person name="Durkin A.S."/>
            <person name="Selengut J.D."/>
            <person name="Sanka R."/>
            <person name="DePew J."/>
            <person name="Purushe J."/>
            <person name="Ahmed A."/>
            <person name="van der Linden H."/>
            <person name="Goris M.G.A."/>
            <person name="Hartskeerl R.A."/>
            <person name="Vinetz J.M."/>
            <person name="Sutton G.G."/>
            <person name="Nelson W.C."/>
            <person name="Fouts D.E."/>
        </authorList>
    </citation>
    <scope>NUCLEOTIDE SEQUENCE [LARGE SCALE GENOMIC DNA]</scope>
    <source>
        <strain evidence="4">BUT 6</strain>
    </source>
</reference>
<feature type="domain" description="Cobalamin biosynthesis central region" evidence="3">
    <location>
        <begin position="143"/>
        <end position="228"/>
    </location>
</feature>
<evidence type="ECO:0000259" key="3">
    <source>
        <dbReference type="Pfam" id="PF11761"/>
    </source>
</evidence>
<dbReference type="InterPro" id="IPR021745">
    <property type="entry name" value="CbiG_mid"/>
</dbReference>
<feature type="domain" description="CobE/GbiG C-terminal" evidence="1">
    <location>
        <begin position="242"/>
        <end position="366"/>
    </location>
</feature>
<dbReference type="InterPro" id="IPR036518">
    <property type="entry name" value="CobE/GbiG_C_sf"/>
</dbReference>
<accession>S3UX27</accession>
<sequence length="385" mass="42684">MNPIRKPYAIYAITKHGIVIGERLRKSLDGADLFVSKKFSDQAPANSLSLSLPMDSTLRETFTQYDCHIFIISVGAVVRMIAPLLQNKKVDPAVICVDDKGLFSICVLSGHVGRGNFFTQIVSKELENTPVITTASDVAGTLTVDILGRDLGWVLEDQDRNVTRACAAVVNETKVIFVQECGESDWWPKDKPLPPGVEYSTSLETVDPSKYEVLLIASDRSNIRQTHPNHYNNSVIYKPKSLVLGLGCDRDISFEDVRSGIMTTLEENGLSLKSVRAIASIDRKYNEQAFLEVAEKYQWEFLTFPAPDLDRASGIVSPSLMAMKHVETRSVCEAAALLGASTDLLLVPKRKYKRTPESKNLTVAVARIPFLPREEVSITKEVIHS</sequence>
<dbReference type="AlphaFoldDB" id="S3UX27"/>
<dbReference type="InterPro" id="IPR038029">
    <property type="entry name" value="GbiG_N_sf"/>
</dbReference>
<keyword evidence="5" id="KW-1185">Reference proteome</keyword>
<dbReference type="InterPro" id="IPR021744">
    <property type="entry name" value="CbiG_N"/>
</dbReference>
<dbReference type="Gene3D" id="3.40.50.11220">
    <property type="match status" value="1"/>
</dbReference>
<evidence type="ECO:0000259" key="1">
    <source>
        <dbReference type="Pfam" id="PF01890"/>
    </source>
</evidence>
<proteinExistence type="predicted"/>
<dbReference type="GO" id="GO:0009236">
    <property type="term" value="P:cobalamin biosynthetic process"/>
    <property type="evidence" value="ECO:0007669"/>
    <property type="project" value="InterPro"/>
</dbReference>
<dbReference type="Gene3D" id="3.30.420.180">
    <property type="entry name" value="CobE/GbiG C-terminal domain"/>
    <property type="match status" value="1"/>
</dbReference>